<evidence type="ECO:0000259" key="3">
    <source>
        <dbReference type="Pfam" id="PF00135"/>
    </source>
</evidence>
<accession>A0AA36DV17</accession>
<dbReference type="AlphaFoldDB" id="A0AA36DV17"/>
<evidence type="ECO:0000313" key="4">
    <source>
        <dbReference type="EMBL" id="CAJ0593572.1"/>
    </source>
</evidence>
<evidence type="ECO:0000256" key="1">
    <source>
        <dbReference type="SAM" id="Phobius"/>
    </source>
</evidence>
<feature type="chain" id="PRO_5041254274" description="Carboxylesterase type B domain-containing protein" evidence="2">
    <location>
        <begin position="21"/>
        <end position="549"/>
    </location>
</feature>
<keyword evidence="1" id="KW-0812">Transmembrane</keyword>
<keyword evidence="1" id="KW-1133">Transmembrane helix</keyword>
<dbReference type="Pfam" id="PF00135">
    <property type="entry name" value="COesterase"/>
    <property type="match status" value="1"/>
</dbReference>
<dbReference type="Proteomes" id="UP001176961">
    <property type="component" value="Unassembled WGS sequence"/>
</dbReference>
<evidence type="ECO:0000256" key="2">
    <source>
        <dbReference type="SAM" id="SignalP"/>
    </source>
</evidence>
<dbReference type="PANTHER" id="PTHR45580:SF6">
    <property type="entry name" value="CARBOXYLESTERASE TYPE B DOMAIN-CONTAINING PROTEIN"/>
    <property type="match status" value="1"/>
</dbReference>
<dbReference type="PANTHER" id="PTHR45580">
    <property type="entry name" value="PROTEIN CBG05369"/>
    <property type="match status" value="1"/>
</dbReference>
<keyword evidence="2" id="KW-0732">Signal</keyword>
<proteinExistence type="predicted"/>
<evidence type="ECO:0000313" key="5">
    <source>
        <dbReference type="Proteomes" id="UP001176961"/>
    </source>
</evidence>
<dbReference type="InterPro" id="IPR029058">
    <property type="entry name" value="AB_hydrolase_fold"/>
</dbReference>
<reference evidence="4" key="1">
    <citation type="submission" date="2023-07" db="EMBL/GenBank/DDBJ databases">
        <authorList>
            <consortium name="CYATHOMIX"/>
        </authorList>
    </citation>
    <scope>NUCLEOTIDE SEQUENCE</scope>
    <source>
        <strain evidence="4">N/A</strain>
    </source>
</reference>
<protein>
    <recommendedName>
        <fullName evidence="3">Carboxylesterase type B domain-containing protein</fullName>
    </recommendedName>
</protein>
<feature type="signal peptide" evidence="2">
    <location>
        <begin position="1"/>
        <end position="20"/>
    </location>
</feature>
<organism evidence="4 5">
    <name type="scientific">Cylicocyclus nassatus</name>
    <name type="common">Nematode worm</name>
    <dbReference type="NCBI Taxonomy" id="53992"/>
    <lineage>
        <taxon>Eukaryota</taxon>
        <taxon>Metazoa</taxon>
        <taxon>Ecdysozoa</taxon>
        <taxon>Nematoda</taxon>
        <taxon>Chromadorea</taxon>
        <taxon>Rhabditida</taxon>
        <taxon>Rhabditina</taxon>
        <taxon>Rhabditomorpha</taxon>
        <taxon>Strongyloidea</taxon>
        <taxon>Strongylidae</taxon>
        <taxon>Cylicocyclus</taxon>
    </lineage>
</organism>
<gene>
    <name evidence="4" type="ORF">CYNAS_LOCUS5555</name>
</gene>
<feature type="domain" description="Carboxylesterase type B" evidence="3">
    <location>
        <begin position="23"/>
        <end position="499"/>
    </location>
</feature>
<dbReference type="SUPFAM" id="SSF53474">
    <property type="entry name" value="alpha/beta-Hydrolases"/>
    <property type="match status" value="1"/>
</dbReference>
<keyword evidence="1" id="KW-0472">Membrane</keyword>
<keyword evidence="5" id="KW-1185">Reference proteome</keyword>
<dbReference type="EMBL" id="CATQJL010000112">
    <property type="protein sequence ID" value="CAJ0593572.1"/>
    <property type="molecule type" value="Genomic_DNA"/>
</dbReference>
<name>A0AA36DV17_CYLNA</name>
<comment type="caution">
    <text evidence="4">The sequence shown here is derived from an EMBL/GenBank/DDBJ whole genome shotgun (WGS) entry which is preliminary data.</text>
</comment>
<dbReference type="Gene3D" id="3.40.50.1820">
    <property type="entry name" value="alpha/beta hydrolase"/>
    <property type="match status" value="1"/>
</dbReference>
<sequence>MRGPLESLLLQLAMISAVLGIDVTISIGTIRGYQLKGSSGKLVNVFKHIPYAAPPLGELRFKKPIPPKKWEGVRDGTDYGPACMSNSSFSRSPQKWVHEDCLHVNIFAGADCLKKACSVMFYIHGGDFNYDSAVMFRDEPLVNNFAANDIVLVIPGFRLGFFGLLTFDSDEVVPRNIAAYDLIAALYFVKNEIKHFGGNDITLFGHSEGATASAQFALSKTIDPDVKLFQKAVMMSMHYAFQNLSHAEDVTMEMAYRAKCSPSRAKSQSSAFVERVVKCLKNLDSMEILRIQREMEDESVRLKPELLVMTAPLFGAGNQQEFLADPPPRTIVVGSTLREMDFMYNFYEIGDIVKLLGLRNRKEIQEKVREDAVANKWPGDHSVSTQAIIMSTYVIAHKLREAGGRAYIYSYANPRHSFHTSDLAYIMGVHPFELDPNEAVLAVLYPKFFVDFMKTGQPRPDWIPLQADLDNYMHINVNLADGTMPEMRNHYEAEVINYWKEMTKYDEEIVRRKNTVRSLIGELRLSQLVLILLMVTSLYLLICCYPCSQ</sequence>
<feature type="transmembrane region" description="Helical" evidence="1">
    <location>
        <begin position="528"/>
        <end position="547"/>
    </location>
</feature>
<dbReference type="InterPro" id="IPR002018">
    <property type="entry name" value="CarbesteraseB"/>
</dbReference>